<evidence type="ECO:0000259" key="2">
    <source>
        <dbReference type="Pfam" id="PF02263"/>
    </source>
</evidence>
<proteinExistence type="predicted"/>
<name>A0ABN9QVJ5_9DINO</name>
<feature type="compositionally biased region" description="Gly residues" evidence="1">
    <location>
        <begin position="791"/>
        <end position="800"/>
    </location>
</feature>
<evidence type="ECO:0000313" key="3">
    <source>
        <dbReference type="EMBL" id="CAK0809989.1"/>
    </source>
</evidence>
<feature type="compositionally biased region" description="Basic residues" evidence="1">
    <location>
        <begin position="744"/>
        <end position="762"/>
    </location>
</feature>
<protein>
    <recommendedName>
        <fullName evidence="2">Guanylate-binding protein N-terminal domain-containing protein</fullName>
    </recommendedName>
</protein>
<gene>
    <name evidence="3" type="ORF">PCOR1329_LOCUS15093</name>
</gene>
<evidence type="ECO:0000313" key="4">
    <source>
        <dbReference type="Proteomes" id="UP001189429"/>
    </source>
</evidence>
<keyword evidence="4" id="KW-1185">Reference proteome</keyword>
<organism evidence="3 4">
    <name type="scientific">Prorocentrum cordatum</name>
    <dbReference type="NCBI Taxonomy" id="2364126"/>
    <lineage>
        <taxon>Eukaryota</taxon>
        <taxon>Sar</taxon>
        <taxon>Alveolata</taxon>
        <taxon>Dinophyceae</taxon>
        <taxon>Prorocentrales</taxon>
        <taxon>Prorocentraceae</taxon>
        <taxon>Prorocentrum</taxon>
    </lineage>
</organism>
<dbReference type="PANTHER" id="PTHR10751">
    <property type="entry name" value="GUANYLATE BINDING PROTEIN"/>
    <property type="match status" value="1"/>
</dbReference>
<feature type="compositionally biased region" description="Low complexity" evidence="1">
    <location>
        <begin position="771"/>
        <end position="786"/>
    </location>
</feature>
<dbReference type="Pfam" id="PF02263">
    <property type="entry name" value="GBP"/>
    <property type="match status" value="1"/>
</dbReference>
<sequence>MSEQGPAPPAEPAAAAQDGPPTATLSIAGASRVAVSSKKWKQRALLNSQPLLKFEHHQDGSETSYLDEKGLSLIRGIKGPICPVVFIGDGRCGKSYLASRLVGTHEAFVSSDSCEAVTEGIDIAVAAQTGDTAGTILVMDCEGANNAMAEVRILVNVFAVLCCTQVVFVVNSMLSESALDTLATTLAARQMLKLDKDEGISTPTKLTVVVNMTTLKYEQGALEKTLSAHQTGPRAEVRATIKEMFPERHFAACTRQEMPNFEEQVQRYLQEVRSTATPLTVSGNPVTPEQLCLMLDVVRNEVCRNHSVSGHSMLRGVILDGCLTPLAKRLMAEASHQLPETLKDYQANLDRVDPRPETLRKFDAQSASVLHKDLVAEARAALEKDLGQRWDLLVHQNDLLGEQVASVDVEHREVLLETERVVLGGHSLLRGLVTSQEKVRSEARSVTHKKKGGGGIFGEWKQSGEVTTRLRDEGLKEGLEKLPRVAGHLKLRAPGIGSSILASGVKSCYMVLTDMHVMWWEGPTDKDVKPDGCYCLLEWPDMTLVQEGSHAAKFVLRSGADGGAFRFESESRNAAWWAEAFSRHAALAARARSKFPNVKLPAPPCLNDLRERNMNDIFRPVGAGSCTERCCRLLASLTSSGSADIPEQPPQATELTGRISGGARHPCRAPDARARARGRQLLRGARAASLLCSPRRSSPSRRARRRRSRRGRAPPPAPDRSGPFSCGPPARVWAGPACAAGPRHGPRGPRRPARGSRARARQFPRWFCPPRGARSAGSAKRALGARRGAEDGGAGGRQLL</sequence>
<feature type="compositionally biased region" description="Low complexity" evidence="1">
    <location>
        <begin position="12"/>
        <end position="21"/>
    </location>
</feature>
<feature type="domain" description="Guanylate-binding protein N-terminal" evidence="2">
    <location>
        <begin position="66"/>
        <end position="183"/>
    </location>
</feature>
<dbReference type="CDD" id="cd00882">
    <property type="entry name" value="Ras_like_GTPase"/>
    <property type="match status" value="1"/>
</dbReference>
<evidence type="ECO:0000256" key="1">
    <source>
        <dbReference type="SAM" id="MobiDB-lite"/>
    </source>
</evidence>
<comment type="caution">
    <text evidence="3">The sequence shown here is derived from an EMBL/GenBank/DDBJ whole genome shotgun (WGS) entry which is preliminary data.</text>
</comment>
<dbReference type="Gene3D" id="3.40.50.300">
    <property type="entry name" value="P-loop containing nucleotide triphosphate hydrolases"/>
    <property type="match status" value="1"/>
</dbReference>
<dbReference type="EMBL" id="CAUYUJ010004547">
    <property type="protein sequence ID" value="CAK0809989.1"/>
    <property type="molecule type" value="Genomic_DNA"/>
</dbReference>
<reference evidence="3" key="1">
    <citation type="submission" date="2023-10" db="EMBL/GenBank/DDBJ databases">
        <authorList>
            <person name="Chen Y."/>
            <person name="Shah S."/>
            <person name="Dougan E. K."/>
            <person name="Thang M."/>
            <person name="Chan C."/>
        </authorList>
    </citation>
    <scope>NUCLEOTIDE SEQUENCE [LARGE SCALE GENOMIC DNA]</scope>
</reference>
<feature type="region of interest" description="Disordered" evidence="1">
    <location>
        <begin position="640"/>
        <end position="800"/>
    </location>
</feature>
<accession>A0ABN9QVJ5</accession>
<feature type="compositionally biased region" description="Low complexity" evidence="1">
    <location>
        <begin position="734"/>
        <end position="743"/>
    </location>
</feature>
<dbReference type="Proteomes" id="UP001189429">
    <property type="component" value="Unassembled WGS sequence"/>
</dbReference>
<dbReference type="SUPFAM" id="SSF52540">
    <property type="entry name" value="P-loop containing nucleoside triphosphate hydrolases"/>
    <property type="match status" value="1"/>
</dbReference>
<dbReference type="InterPro" id="IPR027417">
    <property type="entry name" value="P-loop_NTPase"/>
</dbReference>
<feature type="compositionally biased region" description="Low complexity" evidence="1">
    <location>
        <begin position="681"/>
        <end position="697"/>
    </location>
</feature>
<feature type="compositionally biased region" description="Basic residues" evidence="1">
    <location>
        <begin position="698"/>
        <end position="712"/>
    </location>
</feature>
<dbReference type="InterPro" id="IPR015894">
    <property type="entry name" value="Guanylate-bd_N"/>
</dbReference>
<feature type="region of interest" description="Disordered" evidence="1">
    <location>
        <begin position="1"/>
        <end position="22"/>
    </location>
</feature>
<feature type="compositionally biased region" description="Pro residues" evidence="1">
    <location>
        <begin position="1"/>
        <end position="11"/>
    </location>
</feature>